<gene>
    <name evidence="6" type="ORF">PIB30_020364</name>
</gene>
<comment type="caution">
    <text evidence="6">The sequence shown here is derived from an EMBL/GenBank/DDBJ whole genome shotgun (WGS) entry which is preliminary data.</text>
</comment>
<keyword evidence="2" id="KW-0808">Transferase</keyword>
<dbReference type="SUPFAM" id="SSF53335">
    <property type="entry name" value="S-adenosyl-L-methionine-dependent methyltransferases"/>
    <property type="match status" value="1"/>
</dbReference>
<dbReference type="PIRSF" id="PIRSF005739">
    <property type="entry name" value="O-mtase"/>
    <property type="match status" value="1"/>
</dbReference>
<dbReference type="PANTHER" id="PTHR11746">
    <property type="entry name" value="O-METHYLTRANSFERASE"/>
    <property type="match status" value="1"/>
</dbReference>
<dbReference type="PROSITE" id="PS51683">
    <property type="entry name" value="SAM_OMT_II"/>
    <property type="match status" value="1"/>
</dbReference>
<protein>
    <submittedName>
        <fullName evidence="6">Uncharacterized protein</fullName>
    </submittedName>
</protein>
<dbReference type="InterPro" id="IPR016461">
    <property type="entry name" value="COMT-like"/>
</dbReference>
<evidence type="ECO:0000256" key="1">
    <source>
        <dbReference type="ARBA" id="ARBA00022603"/>
    </source>
</evidence>
<dbReference type="InterPro" id="IPR036390">
    <property type="entry name" value="WH_DNA-bd_sf"/>
</dbReference>
<keyword evidence="7" id="KW-1185">Reference proteome</keyword>
<dbReference type="Pfam" id="PF08100">
    <property type="entry name" value="Dimerisation"/>
    <property type="match status" value="1"/>
</dbReference>
<dbReference type="EMBL" id="JASCZI010271925">
    <property type="protein sequence ID" value="MED6217733.1"/>
    <property type="molecule type" value="Genomic_DNA"/>
</dbReference>
<dbReference type="Gene3D" id="3.40.50.150">
    <property type="entry name" value="Vaccinia Virus protein VP39"/>
    <property type="match status" value="1"/>
</dbReference>
<evidence type="ECO:0000256" key="3">
    <source>
        <dbReference type="ARBA" id="ARBA00022691"/>
    </source>
</evidence>
<evidence type="ECO:0000259" key="5">
    <source>
        <dbReference type="Pfam" id="PF08100"/>
    </source>
</evidence>
<dbReference type="Pfam" id="PF00891">
    <property type="entry name" value="Methyltransf_2"/>
    <property type="match status" value="1"/>
</dbReference>
<feature type="domain" description="O-methyltransferase dimerisation" evidence="5">
    <location>
        <begin position="23"/>
        <end position="117"/>
    </location>
</feature>
<dbReference type="InterPro" id="IPR036388">
    <property type="entry name" value="WH-like_DNA-bd_sf"/>
</dbReference>
<accession>A0ABU6ZA98</accession>
<evidence type="ECO:0000313" key="7">
    <source>
        <dbReference type="Proteomes" id="UP001341840"/>
    </source>
</evidence>
<evidence type="ECO:0000259" key="4">
    <source>
        <dbReference type="Pfam" id="PF00891"/>
    </source>
</evidence>
<feature type="domain" description="O-methyltransferase C-terminal" evidence="4">
    <location>
        <begin position="139"/>
        <end position="348"/>
    </location>
</feature>
<reference evidence="6 7" key="1">
    <citation type="journal article" date="2023" name="Plants (Basel)">
        <title>Bridging the Gap: Combining Genomics and Transcriptomics Approaches to Understand Stylosanthes scabra, an Orphan Legume from the Brazilian Caatinga.</title>
        <authorList>
            <person name="Ferreira-Neto J.R.C."/>
            <person name="da Silva M.D."/>
            <person name="Binneck E."/>
            <person name="de Melo N.F."/>
            <person name="da Silva R.H."/>
            <person name="de Melo A.L.T.M."/>
            <person name="Pandolfi V."/>
            <person name="Bustamante F.O."/>
            <person name="Brasileiro-Vidal A.C."/>
            <person name="Benko-Iseppon A.M."/>
        </authorList>
    </citation>
    <scope>NUCLEOTIDE SEQUENCE [LARGE SCALE GENOMIC DNA]</scope>
    <source>
        <tissue evidence="6">Leaves</tissue>
    </source>
</reference>
<organism evidence="6 7">
    <name type="scientific">Stylosanthes scabra</name>
    <dbReference type="NCBI Taxonomy" id="79078"/>
    <lineage>
        <taxon>Eukaryota</taxon>
        <taxon>Viridiplantae</taxon>
        <taxon>Streptophyta</taxon>
        <taxon>Embryophyta</taxon>
        <taxon>Tracheophyta</taxon>
        <taxon>Spermatophyta</taxon>
        <taxon>Magnoliopsida</taxon>
        <taxon>eudicotyledons</taxon>
        <taxon>Gunneridae</taxon>
        <taxon>Pentapetalae</taxon>
        <taxon>rosids</taxon>
        <taxon>fabids</taxon>
        <taxon>Fabales</taxon>
        <taxon>Fabaceae</taxon>
        <taxon>Papilionoideae</taxon>
        <taxon>50 kb inversion clade</taxon>
        <taxon>dalbergioids sensu lato</taxon>
        <taxon>Dalbergieae</taxon>
        <taxon>Pterocarpus clade</taxon>
        <taxon>Stylosanthes</taxon>
    </lineage>
</organism>
<keyword evidence="1" id="KW-0489">Methyltransferase</keyword>
<evidence type="ECO:0000256" key="2">
    <source>
        <dbReference type="ARBA" id="ARBA00022679"/>
    </source>
</evidence>
<dbReference type="Gene3D" id="1.10.10.10">
    <property type="entry name" value="Winged helix-like DNA-binding domain superfamily/Winged helix DNA-binding domain"/>
    <property type="match status" value="1"/>
</dbReference>
<sequence>MSDCHNNGGSNKNLFEGQALLYKHLFSFFTPVCLKLAVKLGIPTIIHNHGKPITLSELLSALHLPPSKACFLPRLMRFLAHNGLFNIVRIHYDNAEQEAEEKETHYALTSASELLVEGSENCFSPMIKFVVQPTMIDAWIRMDEWIYGEENSVFEIAYGVNSLWDFFASNNEQMNIFNEALASDSQMMNLALGACNSVFEGIESIVDVGGGNGATGKIISEAYPKFQYIVFDLPSVVANLHGIGNLSYVGGDMFKSIPEADAILLKWVLHDWNDDYCIKILKNCKESIVRKGKGGKIIIIDVVINEEEDKYETTQVKLLLDMTMAASHNAKERTEKEWKKLFIETGFNRYKISPLFGFRSLIELYII</sequence>
<name>A0ABU6ZA98_9FABA</name>
<dbReference type="Proteomes" id="UP001341840">
    <property type="component" value="Unassembled WGS sequence"/>
</dbReference>
<dbReference type="InterPro" id="IPR029063">
    <property type="entry name" value="SAM-dependent_MTases_sf"/>
</dbReference>
<proteinExistence type="predicted"/>
<dbReference type="SUPFAM" id="SSF46785">
    <property type="entry name" value="Winged helix' DNA-binding domain"/>
    <property type="match status" value="1"/>
</dbReference>
<dbReference type="InterPro" id="IPR001077">
    <property type="entry name" value="COMT_C"/>
</dbReference>
<evidence type="ECO:0000313" key="6">
    <source>
        <dbReference type="EMBL" id="MED6217733.1"/>
    </source>
</evidence>
<keyword evidence="3" id="KW-0949">S-adenosyl-L-methionine</keyword>
<dbReference type="CDD" id="cd02440">
    <property type="entry name" value="AdoMet_MTases"/>
    <property type="match status" value="1"/>
</dbReference>
<dbReference type="InterPro" id="IPR012967">
    <property type="entry name" value="COMT_dimerisation"/>
</dbReference>